<feature type="compositionally biased region" description="Low complexity" evidence="2">
    <location>
        <begin position="19"/>
        <end position="36"/>
    </location>
</feature>
<sequence length="319" mass="36358">MTSKLSSPEFPPNGRRNAPSQESASQPASPSLSPELPTGRCMFIATAEKRCSCHAFQRNPALPGAYCNCGHQASYHSQYDDTMPPPPSPQPAAFSSSTPPTTTCNCPSHATLLQRLCHLETSHALDRKQWEKELRRERHSRQEDIRALRETMYTFFRFAERDIPRQFADVEDKIENVVDHHQRLQEKVISVEDFSMALDDRVIDLEQQHQHQHQVRTKAGDRARGLMRQGHDEQVRVESNVESRIHEPDRDNNMSIKEETRERNDLSTSNIPGDSRRGFTLPEAKEETSSNSKDSSTSVKRKRTVKIPLPNPPPLFLSE</sequence>
<dbReference type="AlphaFoldDB" id="A0A0U1LQQ1"/>
<organism evidence="3 4">
    <name type="scientific">Talaromyces islandicus</name>
    <name type="common">Penicillium islandicum</name>
    <dbReference type="NCBI Taxonomy" id="28573"/>
    <lineage>
        <taxon>Eukaryota</taxon>
        <taxon>Fungi</taxon>
        <taxon>Dikarya</taxon>
        <taxon>Ascomycota</taxon>
        <taxon>Pezizomycotina</taxon>
        <taxon>Eurotiomycetes</taxon>
        <taxon>Eurotiomycetidae</taxon>
        <taxon>Eurotiales</taxon>
        <taxon>Trichocomaceae</taxon>
        <taxon>Talaromyces</taxon>
        <taxon>Talaromyces sect. Islandici</taxon>
    </lineage>
</organism>
<proteinExistence type="predicted"/>
<accession>A0A0U1LQQ1</accession>
<feature type="region of interest" description="Disordered" evidence="2">
    <location>
        <begin position="77"/>
        <end position="101"/>
    </location>
</feature>
<protein>
    <submittedName>
        <fullName evidence="3">Uncharacterized protein</fullName>
    </submittedName>
</protein>
<keyword evidence="4" id="KW-1185">Reference proteome</keyword>
<feature type="compositionally biased region" description="Basic and acidic residues" evidence="2">
    <location>
        <begin position="218"/>
        <end position="265"/>
    </location>
</feature>
<evidence type="ECO:0000256" key="1">
    <source>
        <dbReference type="SAM" id="Coils"/>
    </source>
</evidence>
<dbReference type="OrthoDB" id="4227429at2759"/>
<keyword evidence="1" id="KW-0175">Coiled coil</keyword>
<reference evidence="3 4" key="1">
    <citation type="submission" date="2015-04" db="EMBL/GenBank/DDBJ databases">
        <authorList>
            <person name="Syromyatnikov M.Y."/>
            <person name="Popov V.N."/>
        </authorList>
    </citation>
    <scope>NUCLEOTIDE SEQUENCE [LARGE SCALE GENOMIC DNA]</scope>
    <source>
        <strain evidence="3">WF-38-12</strain>
    </source>
</reference>
<name>A0A0U1LQQ1_TALIS</name>
<dbReference type="EMBL" id="CVMT01000002">
    <property type="protein sequence ID" value="CRG85709.1"/>
    <property type="molecule type" value="Genomic_DNA"/>
</dbReference>
<feature type="compositionally biased region" description="Low complexity" evidence="2">
    <location>
        <begin position="91"/>
        <end position="101"/>
    </location>
</feature>
<feature type="compositionally biased region" description="Pro residues" evidence="2">
    <location>
        <begin position="309"/>
        <end position="319"/>
    </location>
</feature>
<feature type="region of interest" description="Disordered" evidence="2">
    <location>
        <begin position="208"/>
        <end position="319"/>
    </location>
</feature>
<feature type="coiled-coil region" evidence="1">
    <location>
        <begin position="131"/>
        <end position="187"/>
    </location>
</feature>
<feature type="region of interest" description="Disordered" evidence="2">
    <location>
        <begin position="1"/>
        <end position="36"/>
    </location>
</feature>
<dbReference type="STRING" id="28573.A0A0U1LQQ1"/>
<feature type="compositionally biased region" description="Low complexity" evidence="2">
    <location>
        <begin position="289"/>
        <end position="298"/>
    </location>
</feature>
<evidence type="ECO:0000313" key="3">
    <source>
        <dbReference type="EMBL" id="CRG85709.1"/>
    </source>
</evidence>
<evidence type="ECO:0000313" key="4">
    <source>
        <dbReference type="Proteomes" id="UP000054383"/>
    </source>
</evidence>
<gene>
    <name evidence="3" type="ORF">PISL3812_02735</name>
</gene>
<dbReference type="Proteomes" id="UP000054383">
    <property type="component" value="Unassembled WGS sequence"/>
</dbReference>
<evidence type="ECO:0000256" key="2">
    <source>
        <dbReference type="SAM" id="MobiDB-lite"/>
    </source>
</evidence>